<evidence type="ECO:0000313" key="1">
    <source>
        <dbReference type="EMBL" id="GGO78925.1"/>
    </source>
</evidence>
<reference evidence="1" key="2">
    <citation type="submission" date="2020-09" db="EMBL/GenBank/DDBJ databases">
        <authorList>
            <person name="Sun Q."/>
            <person name="Zhou Y."/>
        </authorList>
    </citation>
    <scope>NUCLEOTIDE SEQUENCE</scope>
    <source>
        <strain evidence="1">CGMCC 4.7368</strain>
    </source>
</reference>
<gene>
    <name evidence="1" type="ORF">GCM10012289_62030</name>
</gene>
<keyword evidence="2" id="KW-1185">Reference proteome</keyword>
<dbReference type="EMBL" id="BMNH01000027">
    <property type="protein sequence ID" value="GGO78925.1"/>
    <property type="molecule type" value="Genomic_DNA"/>
</dbReference>
<evidence type="ECO:0000313" key="2">
    <source>
        <dbReference type="Proteomes" id="UP000646523"/>
    </source>
</evidence>
<sequence>MRAWYPRMAEVKGVGFSGSPDVDRSRLPETHIRPSKTDYGGISWPIANGSTSESPASARAFADMRDMDIPSLIRWVWEGLEIPGTVSDYHFLLQSAIARLWSARASDPSGLRFLEVFADLDLRLIEAAPRPFLIDEDDTSKGYFHFSGVATWVTLLQTEGALREALAINRRLQRFHEGYRLETLEAKIAALDEEARCTGLA</sequence>
<organism evidence="1 2">
    <name type="scientific">Nonomuraea cavernae</name>
    <dbReference type="NCBI Taxonomy" id="2045107"/>
    <lineage>
        <taxon>Bacteria</taxon>
        <taxon>Bacillati</taxon>
        <taxon>Actinomycetota</taxon>
        <taxon>Actinomycetes</taxon>
        <taxon>Streptosporangiales</taxon>
        <taxon>Streptosporangiaceae</taxon>
        <taxon>Nonomuraea</taxon>
    </lineage>
</organism>
<name>A0A918DQN6_9ACTN</name>
<protein>
    <submittedName>
        <fullName evidence="1">Uncharacterized protein</fullName>
    </submittedName>
</protein>
<reference evidence="1" key="1">
    <citation type="journal article" date="2014" name="Int. J. Syst. Evol. Microbiol.">
        <title>Complete genome sequence of Corynebacterium casei LMG S-19264T (=DSM 44701T), isolated from a smear-ripened cheese.</title>
        <authorList>
            <consortium name="US DOE Joint Genome Institute (JGI-PGF)"/>
            <person name="Walter F."/>
            <person name="Albersmeier A."/>
            <person name="Kalinowski J."/>
            <person name="Ruckert C."/>
        </authorList>
    </citation>
    <scope>NUCLEOTIDE SEQUENCE</scope>
    <source>
        <strain evidence="1">CGMCC 4.7368</strain>
    </source>
</reference>
<comment type="caution">
    <text evidence="1">The sequence shown here is derived from an EMBL/GenBank/DDBJ whole genome shotgun (WGS) entry which is preliminary data.</text>
</comment>
<accession>A0A918DQN6</accession>
<dbReference type="AlphaFoldDB" id="A0A918DQN6"/>
<dbReference type="Proteomes" id="UP000646523">
    <property type="component" value="Unassembled WGS sequence"/>
</dbReference>
<proteinExistence type="predicted"/>